<evidence type="ECO:0000256" key="1">
    <source>
        <dbReference type="SAM" id="SignalP"/>
    </source>
</evidence>
<gene>
    <name evidence="2" type="ORF">SAMN04488001_2391</name>
</gene>
<dbReference type="OrthoDB" id="7929427at2"/>
<dbReference type="RefSeq" id="WP_089947166.1">
    <property type="nucleotide sequence ID" value="NZ_FNOI01000004.1"/>
</dbReference>
<sequence>MQTRKLAAALATLGSFALPISGARAEEPLSAIDWLSNAVVAPAPVARAKAPKAKPADDIARSATPAAVVTTTLGKPNRDAVGLVPSSVTGIPPRFWGTTSSNTLAATMADLRPDLPAPLAELMRRLLLAELTPPVDSGASETLFQARVDELLAMGALDQAKALLDRADPGTAPLFQRWFDVSLLIGEEDAACARMLRQPDLSPTYPARIFCMARAGDWDAANLTLSTAKALDAMTPAEDALLARFLDPELFEGDAPLPTPARVTPLSFRMHEAIGEALPLSSLPNAFAYAGLSENGGWKPRISAAERLARTGAIPASRLLAIYTERQPAASGGVWDRVDAVQRYENALLSGDADDVAARLPDAVRAMRRAGLEPALAHMFGEATLKLSLPDAARSDATRLVLLSPAYEAAANSDALASDTPALWGAIAKGDAATIKQLVQSGNLDALESAIATAASTDGPAESLAALISDGNLGLATLKAVKMMEDGAGADPLALENGLRTLRHLGFEDISRRMALHTLITRPRG</sequence>
<keyword evidence="1" id="KW-0732">Signal</keyword>
<organism evidence="2 3">
    <name type="scientific">Litoreibacter albidus</name>
    <dbReference type="NCBI Taxonomy" id="670155"/>
    <lineage>
        <taxon>Bacteria</taxon>
        <taxon>Pseudomonadati</taxon>
        <taxon>Pseudomonadota</taxon>
        <taxon>Alphaproteobacteria</taxon>
        <taxon>Rhodobacterales</taxon>
        <taxon>Roseobacteraceae</taxon>
        <taxon>Litoreibacter</taxon>
    </lineage>
</organism>
<dbReference type="Proteomes" id="UP000199441">
    <property type="component" value="Unassembled WGS sequence"/>
</dbReference>
<dbReference type="AlphaFoldDB" id="A0A1H2Z0A9"/>
<evidence type="ECO:0000313" key="2">
    <source>
        <dbReference type="EMBL" id="SDX10860.1"/>
    </source>
</evidence>
<dbReference type="STRING" id="670155.SAMN04488001_2391"/>
<dbReference type="EMBL" id="FNOI01000004">
    <property type="protein sequence ID" value="SDX10860.1"/>
    <property type="molecule type" value="Genomic_DNA"/>
</dbReference>
<name>A0A1H2Z0A9_9RHOB</name>
<evidence type="ECO:0000313" key="3">
    <source>
        <dbReference type="Proteomes" id="UP000199441"/>
    </source>
</evidence>
<accession>A0A1H2Z0A9</accession>
<feature type="chain" id="PRO_5011638858" evidence="1">
    <location>
        <begin position="26"/>
        <end position="525"/>
    </location>
</feature>
<protein>
    <submittedName>
        <fullName evidence="2">Uncharacterized protein</fullName>
    </submittedName>
</protein>
<reference evidence="3" key="1">
    <citation type="submission" date="2016-10" db="EMBL/GenBank/DDBJ databases">
        <authorList>
            <person name="Varghese N."/>
            <person name="Submissions S."/>
        </authorList>
    </citation>
    <scope>NUCLEOTIDE SEQUENCE [LARGE SCALE GENOMIC DNA]</scope>
    <source>
        <strain evidence="3">DSM 26922</strain>
    </source>
</reference>
<feature type="signal peptide" evidence="1">
    <location>
        <begin position="1"/>
        <end position="25"/>
    </location>
</feature>
<proteinExistence type="predicted"/>
<keyword evidence="3" id="KW-1185">Reference proteome</keyword>